<evidence type="ECO:0000313" key="1">
    <source>
        <dbReference type="EMBL" id="GFF54548.1"/>
    </source>
</evidence>
<dbReference type="Proteomes" id="UP000465221">
    <property type="component" value="Unassembled WGS sequence"/>
</dbReference>
<comment type="caution">
    <text evidence="1">The sequence shown here is derived from an EMBL/GenBank/DDBJ whole genome shotgun (WGS) entry which is preliminary data.</text>
</comment>
<proteinExistence type="predicted"/>
<name>A0A8H3XN77_9EURO</name>
<dbReference type="AlphaFoldDB" id="A0A8H3XN77"/>
<sequence length="261" mass="29085">MSSRFFFRVPFCQVPLSQFFRRCRFVLADRLRLIRSDLSRFAKVVDTKVDSLESVLAEVEEEEEGENPKVKAYLDQAEAEIPMWDETIVSDSSAGRKMDPSNFVVGKERRRVSNFDLHHRFRHAVIPTSCSILPSVSGCARSVPTTGHVFLTAFHLASIRAQPVVAQGQENAPEGAIFAHPSLYEQQNHLQDAINDNSIWGITVSSIYQWTGDHSPVLDGKITNTDRSLLRIMDSVRDPDSSTNSKGEPLISCGLCGSGQC</sequence>
<reference evidence="1 2" key="1">
    <citation type="submission" date="2020-01" db="EMBL/GenBank/DDBJ databases">
        <title>Draft genome sequence of Aspergillus udagawae IFM 46972.</title>
        <authorList>
            <person name="Takahashi H."/>
            <person name="Yaguchi T."/>
        </authorList>
    </citation>
    <scope>NUCLEOTIDE SEQUENCE [LARGE SCALE GENOMIC DNA]</scope>
    <source>
        <strain evidence="1 2">IFM 46972</strain>
    </source>
</reference>
<protein>
    <submittedName>
        <fullName evidence="1">Uncharacterized protein</fullName>
    </submittedName>
</protein>
<accession>A0A8H3XN77</accession>
<dbReference type="EMBL" id="BLKC01000114">
    <property type="protein sequence ID" value="GFF54548.1"/>
    <property type="molecule type" value="Genomic_DNA"/>
</dbReference>
<evidence type="ECO:0000313" key="2">
    <source>
        <dbReference type="Proteomes" id="UP000465221"/>
    </source>
</evidence>
<gene>
    <name evidence="1" type="ORF">IFM46972_10051</name>
</gene>
<organism evidence="1 2">
    <name type="scientific">Aspergillus udagawae</name>
    <dbReference type="NCBI Taxonomy" id="91492"/>
    <lineage>
        <taxon>Eukaryota</taxon>
        <taxon>Fungi</taxon>
        <taxon>Dikarya</taxon>
        <taxon>Ascomycota</taxon>
        <taxon>Pezizomycotina</taxon>
        <taxon>Eurotiomycetes</taxon>
        <taxon>Eurotiomycetidae</taxon>
        <taxon>Eurotiales</taxon>
        <taxon>Aspergillaceae</taxon>
        <taxon>Aspergillus</taxon>
        <taxon>Aspergillus subgen. Fumigati</taxon>
    </lineage>
</organism>